<gene>
    <name evidence="1" type="ORF">B842_08310</name>
</gene>
<evidence type="ECO:0000313" key="1">
    <source>
        <dbReference type="EMBL" id="AJE33511.1"/>
    </source>
</evidence>
<dbReference type="HOGENOM" id="CLU_2022813_0_0_11"/>
<dbReference type="EMBL" id="CP005286">
    <property type="protein sequence ID" value="AJE33511.1"/>
    <property type="molecule type" value="Genomic_DNA"/>
</dbReference>
<dbReference type="OrthoDB" id="4416157at2"/>
<sequence length="126" mass="13704">MNATRTISTDLNILARPAEWETLSGVLPAALGEVSYDVDTVHGEIVDLTCEPDNMLVTQFAQDKGRMPTTEVLYRVIINGRSDLDLRDATARVVGALPEGTYWYGTSMEGPTEPGIGASCAWQDRS</sequence>
<dbReference type="RefSeq" id="WP_040086123.1">
    <property type="nucleotide sequence ID" value="NZ_BCSU01000003.1"/>
</dbReference>
<reference evidence="1 2" key="1">
    <citation type="submission" date="2013-04" db="EMBL/GenBank/DDBJ databases">
        <title>Complete genome sequence of Corynebacterium humireducens DSM 45392(T), isolated from a wastewater-fed microbial fuel cell.</title>
        <authorList>
            <person name="Ruckert C."/>
            <person name="Albersmeier A."/>
            <person name="Kalinowski J."/>
        </authorList>
    </citation>
    <scope>NUCLEOTIDE SEQUENCE [LARGE SCALE GENOMIC DNA]</scope>
    <source>
        <strain evidence="2">MFC-5</strain>
    </source>
</reference>
<organism evidence="1 2">
    <name type="scientific">Corynebacterium humireducens NBRC 106098 = DSM 45392</name>
    <dbReference type="NCBI Taxonomy" id="1223515"/>
    <lineage>
        <taxon>Bacteria</taxon>
        <taxon>Bacillati</taxon>
        <taxon>Actinomycetota</taxon>
        <taxon>Actinomycetes</taxon>
        <taxon>Mycobacteriales</taxon>
        <taxon>Corynebacteriaceae</taxon>
        <taxon>Corynebacterium</taxon>
    </lineage>
</organism>
<dbReference type="STRING" id="1223515.B842_08310"/>
<accession>A0A0B5D3X9</accession>
<keyword evidence="2" id="KW-1185">Reference proteome</keyword>
<dbReference type="KEGG" id="chm:B842_08310"/>
<dbReference type="Proteomes" id="UP000031524">
    <property type="component" value="Chromosome"/>
</dbReference>
<dbReference type="AlphaFoldDB" id="A0A0B5D3X9"/>
<proteinExistence type="predicted"/>
<name>A0A0B5D3X9_9CORY</name>
<evidence type="ECO:0000313" key="2">
    <source>
        <dbReference type="Proteomes" id="UP000031524"/>
    </source>
</evidence>
<protein>
    <submittedName>
        <fullName evidence="1">Uncharacterized protein</fullName>
    </submittedName>
</protein>